<dbReference type="Proteomes" id="UP000011919">
    <property type="component" value="Unassembled WGS sequence"/>
</dbReference>
<evidence type="ECO:0000313" key="4">
    <source>
        <dbReference type="Proteomes" id="UP000011919"/>
    </source>
</evidence>
<name>M7P8W0_9BACL</name>
<keyword evidence="1 3" id="KW-0238">DNA-binding</keyword>
<evidence type="ECO:0000313" key="3">
    <source>
        <dbReference type="EMBL" id="EMR06944.1"/>
    </source>
</evidence>
<sequence length="94" mass="9982">MSNFTVRASQILGEDRVRQLQAEGSIAAQIKAVRKRIGLSQEQLADLAGLPKSTIGRIEAGLNSPSVNTLTKIARALKADLVIQGSESSSLSHN</sequence>
<dbReference type="RefSeq" id="WP_008298025.1">
    <property type="nucleotide sequence ID" value="NZ_AOFT01000004.1"/>
</dbReference>
<accession>M7P8W0</accession>
<proteinExistence type="predicted"/>
<organism evidence="3 4">
    <name type="scientific">Bhargavaea cecembensis DSE10</name>
    <dbReference type="NCBI Taxonomy" id="1235279"/>
    <lineage>
        <taxon>Bacteria</taxon>
        <taxon>Bacillati</taxon>
        <taxon>Bacillota</taxon>
        <taxon>Bacilli</taxon>
        <taxon>Bacillales</taxon>
        <taxon>Caryophanaceae</taxon>
        <taxon>Bhargavaea</taxon>
    </lineage>
</organism>
<gene>
    <name evidence="3" type="ORF">C772_01080</name>
</gene>
<dbReference type="GO" id="GO:0005829">
    <property type="term" value="C:cytosol"/>
    <property type="evidence" value="ECO:0007669"/>
    <property type="project" value="TreeGrafter"/>
</dbReference>
<protein>
    <submittedName>
        <fullName evidence="3">DNA-binding transcriptional repressor PuuR</fullName>
    </submittedName>
</protein>
<dbReference type="EMBL" id="AOFT01000004">
    <property type="protein sequence ID" value="EMR06944.1"/>
    <property type="molecule type" value="Genomic_DNA"/>
</dbReference>
<dbReference type="InterPro" id="IPR050807">
    <property type="entry name" value="TransReg_Diox_bact_type"/>
</dbReference>
<feature type="domain" description="HTH cro/C1-type" evidence="2">
    <location>
        <begin position="30"/>
        <end position="84"/>
    </location>
</feature>
<dbReference type="GO" id="GO:0003700">
    <property type="term" value="F:DNA-binding transcription factor activity"/>
    <property type="evidence" value="ECO:0007669"/>
    <property type="project" value="TreeGrafter"/>
</dbReference>
<dbReference type="Pfam" id="PF01381">
    <property type="entry name" value="HTH_3"/>
    <property type="match status" value="1"/>
</dbReference>
<dbReference type="Gene3D" id="1.10.260.40">
    <property type="entry name" value="lambda repressor-like DNA-binding domains"/>
    <property type="match status" value="1"/>
</dbReference>
<dbReference type="OrthoDB" id="2322940at2"/>
<dbReference type="PANTHER" id="PTHR46797:SF1">
    <property type="entry name" value="METHYLPHOSPHONATE SYNTHASE"/>
    <property type="match status" value="1"/>
</dbReference>
<evidence type="ECO:0000259" key="2">
    <source>
        <dbReference type="PROSITE" id="PS50943"/>
    </source>
</evidence>
<dbReference type="GO" id="GO:0003677">
    <property type="term" value="F:DNA binding"/>
    <property type="evidence" value="ECO:0007669"/>
    <property type="project" value="UniProtKB-KW"/>
</dbReference>
<reference evidence="3 4" key="1">
    <citation type="journal article" date="2013" name="Genome Announc.">
        <title>Draft Genome Sequence of Bhargavaea cecembensis Strain DSE10T, Isolated from a Deep-Sea Sediment Sample Collected at a Depth of 5,904 m from the Chagos-Laccadive Ridge System in the Indian Ocean.</title>
        <authorList>
            <person name="Shivaji S."/>
            <person name="Ara S."/>
            <person name="Begum Z."/>
            <person name="Ruth M."/>
            <person name="Singh A."/>
            <person name="Kumar Pinnaka A."/>
        </authorList>
    </citation>
    <scope>NUCLEOTIDE SEQUENCE [LARGE SCALE GENOMIC DNA]</scope>
    <source>
        <strain evidence="3 4">DSE10</strain>
    </source>
</reference>
<dbReference type="PANTHER" id="PTHR46797">
    <property type="entry name" value="HTH-TYPE TRANSCRIPTIONAL REGULATOR"/>
    <property type="match status" value="1"/>
</dbReference>
<dbReference type="STRING" id="1235279.C772_01080"/>
<dbReference type="eggNOG" id="ENOG5032WRZ">
    <property type="taxonomic scope" value="Bacteria"/>
</dbReference>
<keyword evidence="4" id="KW-1185">Reference proteome</keyword>
<comment type="caution">
    <text evidence="3">The sequence shown here is derived from an EMBL/GenBank/DDBJ whole genome shotgun (WGS) entry which is preliminary data.</text>
</comment>
<dbReference type="PROSITE" id="PS50943">
    <property type="entry name" value="HTH_CROC1"/>
    <property type="match status" value="1"/>
</dbReference>
<dbReference type="SUPFAM" id="SSF47413">
    <property type="entry name" value="lambda repressor-like DNA-binding domains"/>
    <property type="match status" value="1"/>
</dbReference>
<dbReference type="CDD" id="cd00093">
    <property type="entry name" value="HTH_XRE"/>
    <property type="match status" value="1"/>
</dbReference>
<dbReference type="SMART" id="SM00530">
    <property type="entry name" value="HTH_XRE"/>
    <property type="match status" value="1"/>
</dbReference>
<evidence type="ECO:0000256" key="1">
    <source>
        <dbReference type="ARBA" id="ARBA00023125"/>
    </source>
</evidence>
<dbReference type="InterPro" id="IPR001387">
    <property type="entry name" value="Cro/C1-type_HTH"/>
</dbReference>
<dbReference type="AlphaFoldDB" id="M7P8W0"/>
<dbReference type="InterPro" id="IPR010982">
    <property type="entry name" value="Lambda_DNA-bd_dom_sf"/>
</dbReference>